<dbReference type="Pfam" id="PF25597">
    <property type="entry name" value="SH3_retrovirus"/>
    <property type="match status" value="1"/>
</dbReference>
<sequence length="506" mass="57790">MRLFEISEQIMAKSSSIKPCVLTMKRKPDLSHFHVFVALCYPNNDSEDLGKLKPKADIGIFIDYAPAKKAYRIYNKRTRLIIETIYVDFDELEVMASKQFSSGPRPQLMTPKTLSSGLVSNPPSSTLYVAPTQKDLDTLFQPMFDEYFNPPPGVTSPVPIVVALDPTNSHLPRHQLIKMHHLQVVTTPEVQSSSQRSKDSINISIFRIVCLWQFDTSFVRIAESDSDDEEEYEIKRNKFGAPIYGLKPASYLNCNDPAERSLALRAVINPLWKISVWKKAISFLGSLHVLLQHASYNETGCISSSTWGKRYLNTVVHLIILSLKESFETAQERIACLGEALKALNKEYVAWIRGKLIQKHILNQKCMGYLVHVYYNISPTRYYKDDSWRSADLKLNEKQILVNFDMTSSTFGMTTLKELIDSEGRLIHEDPHPSVQRVSIPRPPKASIQDLYEMMCNMEIRQGAIERMSYRNSYHWDRYTGVFKHMAGVYSVPLQGAYNPPGYAQP</sequence>
<gene>
    <name evidence="2" type="ORF">Tci_014662</name>
</gene>
<dbReference type="InterPro" id="IPR057670">
    <property type="entry name" value="SH3_retrovirus"/>
</dbReference>
<protein>
    <recommendedName>
        <fullName evidence="1">Retroviral polymerase SH3-like domain-containing protein</fullName>
    </recommendedName>
</protein>
<name>A0A6L2K492_TANCI</name>
<comment type="caution">
    <text evidence="2">The sequence shown here is derived from an EMBL/GenBank/DDBJ whole genome shotgun (WGS) entry which is preliminary data.</text>
</comment>
<evidence type="ECO:0000259" key="1">
    <source>
        <dbReference type="Pfam" id="PF25597"/>
    </source>
</evidence>
<proteinExistence type="predicted"/>
<dbReference type="AlphaFoldDB" id="A0A6L2K492"/>
<reference evidence="2" key="1">
    <citation type="journal article" date="2019" name="Sci. Rep.">
        <title>Draft genome of Tanacetum cinerariifolium, the natural source of mosquito coil.</title>
        <authorList>
            <person name="Yamashiro T."/>
            <person name="Shiraishi A."/>
            <person name="Satake H."/>
            <person name="Nakayama K."/>
        </authorList>
    </citation>
    <scope>NUCLEOTIDE SEQUENCE</scope>
</reference>
<organism evidence="2">
    <name type="scientific">Tanacetum cinerariifolium</name>
    <name type="common">Dalmatian daisy</name>
    <name type="synonym">Chrysanthemum cinerariifolium</name>
    <dbReference type="NCBI Taxonomy" id="118510"/>
    <lineage>
        <taxon>Eukaryota</taxon>
        <taxon>Viridiplantae</taxon>
        <taxon>Streptophyta</taxon>
        <taxon>Embryophyta</taxon>
        <taxon>Tracheophyta</taxon>
        <taxon>Spermatophyta</taxon>
        <taxon>Magnoliopsida</taxon>
        <taxon>eudicotyledons</taxon>
        <taxon>Gunneridae</taxon>
        <taxon>Pentapetalae</taxon>
        <taxon>asterids</taxon>
        <taxon>campanulids</taxon>
        <taxon>Asterales</taxon>
        <taxon>Asteraceae</taxon>
        <taxon>Asteroideae</taxon>
        <taxon>Anthemideae</taxon>
        <taxon>Anthemidinae</taxon>
        <taxon>Tanacetum</taxon>
    </lineage>
</organism>
<feature type="domain" description="Retroviral polymerase SH3-like" evidence="1">
    <location>
        <begin position="39"/>
        <end position="94"/>
    </location>
</feature>
<evidence type="ECO:0000313" key="2">
    <source>
        <dbReference type="EMBL" id="GEU42684.1"/>
    </source>
</evidence>
<dbReference type="EMBL" id="BKCJ010001603">
    <property type="protein sequence ID" value="GEU42684.1"/>
    <property type="molecule type" value="Genomic_DNA"/>
</dbReference>
<accession>A0A6L2K492</accession>